<dbReference type="PIRSF" id="PIRSF039102">
    <property type="entry name" value="Ddl/VanB"/>
    <property type="match status" value="1"/>
</dbReference>
<dbReference type="InterPro" id="IPR005905">
    <property type="entry name" value="D_ala_D_ala"/>
</dbReference>
<comment type="catalytic activity">
    <reaction evidence="16 17">
        <text>2 D-alanine + ATP = D-alanyl-D-alanine + ADP + phosphate + H(+)</text>
        <dbReference type="Rhea" id="RHEA:11224"/>
        <dbReference type="ChEBI" id="CHEBI:15378"/>
        <dbReference type="ChEBI" id="CHEBI:30616"/>
        <dbReference type="ChEBI" id="CHEBI:43474"/>
        <dbReference type="ChEBI" id="CHEBI:57416"/>
        <dbReference type="ChEBI" id="CHEBI:57822"/>
        <dbReference type="ChEBI" id="CHEBI:456216"/>
        <dbReference type="EC" id="6.3.2.4"/>
    </reaction>
</comment>
<dbReference type="SUPFAM" id="SSF52440">
    <property type="entry name" value="PreATP-grasp domain"/>
    <property type="match status" value="1"/>
</dbReference>
<keyword evidence="15 17" id="KW-0961">Cell wall biogenesis/degradation</keyword>
<dbReference type="GO" id="GO:0005524">
    <property type="term" value="F:ATP binding"/>
    <property type="evidence" value="ECO:0007669"/>
    <property type="project" value="UniProtKB-UniRule"/>
</dbReference>
<dbReference type="Pfam" id="PF01820">
    <property type="entry name" value="Dala_Dala_lig_N"/>
    <property type="match status" value="1"/>
</dbReference>
<comment type="subcellular location">
    <subcellularLocation>
        <location evidence="3 17">Cytoplasm</location>
    </subcellularLocation>
</comment>
<sequence length="304" mass="32977">MGTENFGKVAVLMGGLSAEREVSLKSGSAVLAALKRKGVDAHGIDAGRDVLRRLEDGKFDRAFIALHGRGGEDGVIQGALEVLGLPYTGSGVLASALGMDKLRCKQLWQTVGIRTPEYYVLAPDTDPAGVGKWLGFPVVIKPSREGSSLGITLVASSEQFRAAFEQAARYDSTVLAERYIRGQEITAAILEHQELPLIRIETPRAFYDYEAKYLRDDTRYLCPSGLAPEQETEIRRLARLAFDALGCAGWGRVDFLVDEAGTAYVLEVNTVPGMTDHSLVPMAARAAGIDFDELVVRILEASFL</sequence>
<evidence type="ECO:0000256" key="9">
    <source>
        <dbReference type="ARBA" id="ARBA00022741"/>
    </source>
</evidence>
<dbReference type="Gene3D" id="3.40.50.20">
    <property type="match status" value="1"/>
</dbReference>
<reference evidence="22 23" key="1">
    <citation type="journal article" date="2016" name="Nat. Commun.">
        <title>Thousands of microbial genomes shed light on interconnected biogeochemical processes in an aquifer system.</title>
        <authorList>
            <person name="Anantharaman K."/>
            <person name="Brown C.T."/>
            <person name="Hug L.A."/>
            <person name="Sharon I."/>
            <person name="Castelle C.J."/>
            <person name="Probst A.J."/>
            <person name="Thomas B.C."/>
            <person name="Singh A."/>
            <person name="Wilkins M.J."/>
            <person name="Karaoz U."/>
            <person name="Brodie E.L."/>
            <person name="Williams K.H."/>
            <person name="Hubbard S.S."/>
            <person name="Banfield J.F."/>
        </authorList>
    </citation>
    <scope>NUCLEOTIDE SEQUENCE [LARGE SCALE GENOMIC DNA]</scope>
</reference>
<evidence type="ECO:0000256" key="2">
    <source>
        <dbReference type="ARBA" id="ARBA00003921"/>
    </source>
</evidence>
<evidence type="ECO:0000256" key="1">
    <source>
        <dbReference type="ARBA" id="ARBA00001936"/>
    </source>
</evidence>
<feature type="domain" description="ATP-grasp" evidence="21">
    <location>
        <begin position="105"/>
        <end position="300"/>
    </location>
</feature>
<keyword evidence="8 19" id="KW-0479">Metal-binding</keyword>
<evidence type="ECO:0000256" key="13">
    <source>
        <dbReference type="ARBA" id="ARBA00022984"/>
    </source>
</evidence>
<feature type="active site" evidence="18">
    <location>
        <position position="278"/>
    </location>
</feature>
<feature type="active site" evidence="18">
    <location>
        <position position="19"/>
    </location>
</feature>
<comment type="cofactor">
    <cofactor evidence="1">
        <name>Mn(2+)</name>
        <dbReference type="ChEBI" id="CHEBI:29035"/>
    </cofactor>
</comment>
<keyword evidence="10 20" id="KW-0067">ATP-binding</keyword>
<feature type="binding site" evidence="19">
    <location>
        <position position="269"/>
    </location>
    <ligand>
        <name>Mg(2+)</name>
        <dbReference type="ChEBI" id="CHEBI:18420"/>
        <label>2</label>
    </ligand>
</feature>
<dbReference type="HAMAP" id="MF_00047">
    <property type="entry name" value="Dala_Dala_lig"/>
    <property type="match status" value="1"/>
</dbReference>
<dbReference type="InterPro" id="IPR011095">
    <property type="entry name" value="Dala_Dala_lig_C"/>
</dbReference>
<dbReference type="NCBIfam" id="TIGR01205">
    <property type="entry name" value="D_ala_D_alaTIGR"/>
    <property type="match status" value="1"/>
</dbReference>
<comment type="function">
    <text evidence="2 17">Cell wall formation.</text>
</comment>
<dbReference type="Pfam" id="PF07478">
    <property type="entry name" value="Dala_Dala_lig_C"/>
    <property type="match status" value="1"/>
</dbReference>
<feature type="active site" evidence="18">
    <location>
        <position position="147"/>
    </location>
</feature>
<dbReference type="GO" id="GO:0046872">
    <property type="term" value="F:metal ion binding"/>
    <property type="evidence" value="ECO:0007669"/>
    <property type="project" value="UniProtKB-KW"/>
</dbReference>
<dbReference type="EC" id="6.3.2.4" evidence="5 17"/>
<dbReference type="GO" id="GO:0008360">
    <property type="term" value="P:regulation of cell shape"/>
    <property type="evidence" value="ECO:0007669"/>
    <property type="project" value="UniProtKB-KW"/>
</dbReference>
<keyword evidence="6 17" id="KW-0963">Cytoplasm</keyword>
<dbReference type="GO" id="GO:0071555">
    <property type="term" value="P:cell wall organization"/>
    <property type="evidence" value="ECO:0007669"/>
    <property type="project" value="UniProtKB-KW"/>
</dbReference>
<dbReference type="Proteomes" id="UP000178885">
    <property type="component" value="Unassembled WGS sequence"/>
</dbReference>
<keyword evidence="12 17" id="KW-0133">Cell shape</keyword>
<comment type="cofactor">
    <cofactor evidence="19">
        <name>Mg(2+)</name>
        <dbReference type="ChEBI" id="CHEBI:18420"/>
    </cofactor>
    <cofactor evidence="19">
        <name>Mn(2+)</name>
        <dbReference type="ChEBI" id="CHEBI:29035"/>
    </cofactor>
    <text evidence="19">Binds 2 magnesium or manganese ions per subunit.</text>
</comment>
<dbReference type="PANTHER" id="PTHR23132:SF23">
    <property type="entry name" value="D-ALANINE--D-ALANINE LIGASE B"/>
    <property type="match status" value="1"/>
</dbReference>
<keyword evidence="9 20" id="KW-0547">Nucleotide-binding</keyword>
<proteinExistence type="inferred from homology"/>
<evidence type="ECO:0000256" key="19">
    <source>
        <dbReference type="PIRSR" id="PIRSR039102-3"/>
    </source>
</evidence>
<keyword evidence="14 19" id="KW-0464">Manganese</keyword>
<dbReference type="InterPro" id="IPR011127">
    <property type="entry name" value="Dala_Dala_lig_N"/>
</dbReference>
<evidence type="ECO:0000256" key="6">
    <source>
        <dbReference type="ARBA" id="ARBA00022490"/>
    </source>
</evidence>
<comment type="similarity">
    <text evidence="4 17">Belongs to the D-alanine--D-alanine ligase family.</text>
</comment>
<evidence type="ECO:0000256" key="15">
    <source>
        <dbReference type="ARBA" id="ARBA00023316"/>
    </source>
</evidence>
<evidence type="ECO:0000256" key="14">
    <source>
        <dbReference type="ARBA" id="ARBA00023211"/>
    </source>
</evidence>
<dbReference type="PANTHER" id="PTHR23132">
    <property type="entry name" value="D-ALANINE--D-ALANINE LIGASE"/>
    <property type="match status" value="1"/>
</dbReference>
<dbReference type="InterPro" id="IPR000291">
    <property type="entry name" value="D-Ala_lig_Van_CS"/>
</dbReference>
<dbReference type="EMBL" id="MFSU01000059">
    <property type="protein sequence ID" value="OGI47309.1"/>
    <property type="molecule type" value="Genomic_DNA"/>
</dbReference>
<comment type="pathway">
    <text evidence="17">Cell wall biogenesis; peptidoglycan biosynthesis.</text>
</comment>
<dbReference type="InterPro" id="IPR011761">
    <property type="entry name" value="ATP-grasp"/>
</dbReference>
<evidence type="ECO:0000256" key="8">
    <source>
        <dbReference type="ARBA" id="ARBA00022723"/>
    </source>
</evidence>
<evidence type="ECO:0000313" key="22">
    <source>
        <dbReference type="EMBL" id="OGI47309.1"/>
    </source>
</evidence>
<dbReference type="STRING" id="1817760.A2151_09270"/>
<gene>
    <name evidence="17" type="primary">ddl</name>
    <name evidence="22" type="ORF">A2151_09270</name>
</gene>
<feature type="binding site" evidence="19">
    <location>
        <position position="254"/>
    </location>
    <ligand>
        <name>Mg(2+)</name>
        <dbReference type="ChEBI" id="CHEBI:18420"/>
        <label>1</label>
    </ligand>
</feature>
<dbReference type="GO" id="GO:0008716">
    <property type="term" value="F:D-alanine-D-alanine ligase activity"/>
    <property type="evidence" value="ECO:0007669"/>
    <property type="project" value="UniProtKB-UniRule"/>
</dbReference>
<dbReference type="InterPro" id="IPR013815">
    <property type="entry name" value="ATP_grasp_subdomain_1"/>
</dbReference>
<keyword evidence="13 17" id="KW-0573">Peptidoglycan synthesis</keyword>
<evidence type="ECO:0000256" key="4">
    <source>
        <dbReference type="ARBA" id="ARBA00010871"/>
    </source>
</evidence>
<dbReference type="UniPathway" id="UPA00219"/>
<dbReference type="InterPro" id="IPR016185">
    <property type="entry name" value="PreATP-grasp_dom_sf"/>
</dbReference>
<accession>A0A1F6TQH5</accession>
<evidence type="ECO:0000313" key="23">
    <source>
        <dbReference type="Proteomes" id="UP000178885"/>
    </source>
</evidence>
<evidence type="ECO:0000256" key="20">
    <source>
        <dbReference type="PROSITE-ProRule" id="PRU00409"/>
    </source>
</evidence>
<evidence type="ECO:0000256" key="17">
    <source>
        <dbReference type="HAMAP-Rule" id="MF_00047"/>
    </source>
</evidence>
<dbReference type="NCBIfam" id="NF002378">
    <property type="entry name" value="PRK01372.1"/>
    <property type="match status" value="1"/>
</dbReference>
<feature type="binding site" evidence="19">
    <location>
        <position position="267"/>
    </location>
    <ligand>
        <name>Mg(2+)</name>
        <dbReference type="ChEBI" id="CHEBI:18420"/>
        <label>1</label>
    </ligand>
</feature>
<organism evidence="22 23">
    <name type="scientific">Candidatus Muproteobacteria bacterium RBG_16_65_34</name>
    <dbReference type="NCBI Taxonomy" id="1817760"/>
    <lineage>
        <taxon>Bacteria</taxon>
        <taxon>Pseudomonadati</taxon>
        <taxon>Pseudomonadota</taxon>
        <taxon>Candidatus Muproteobacteria</taxon>
    </lineage>
</organism>
<dbReference type="FunFam" id="3.30.470.20:FF:000008">
    <property type="entry name" value="D-alanine--D-alanine ligase"/>
    <property type="match status" value="1"/>
</dbReference>
<name>A0A1F6TQH5_9PROT</name>
<evidence type="ECO:0000256" key="7">
    <source>
        <dbReference type="ARBA" id="ARBA00022598"/>
    </source>
</evidence>
<keyword evidence="7 17" id="KW-0436">Ligase</keyword>
<dbReference type="FunFam" id="3.40.50.20:FF:000013">
    <property type="entry name" value="D-alanine--D-alanine ligase"/>
    <property type="match status" value="1"/>
</dbReference>
<protein>
    <recommendedName>
        <fullName evidence="5 17">D-alanine--D-alanine ligase</fullName>
        <ecNumber evidence="5 17">6.3.2.4</ecNumber>
    </recommendedName>
    <alternativeName>
        <fullName evidence="17">D-Ala-D-Ala ligase</fullName>
    </alternativeName>
    <alternativeName>
        <fullName evidence="17">D-alanylalanine synthetase</fullName>
    </alternativeName>
</protein>
<comment type="caution">
    <text evidence="22">The sequence shown here is derived from an EMBL/GenBank/DDBJ whole genome shotgun (WGS) entry which is preliminary data.</text>
</comment>
<dbReference type="PROSITE" id="PS50975">
    <property type="entry name" value="ATP_GRASP"/>
    <property type="match status" value="1"/>
</dbReference>
<dbReference type="Gene3D" id="3.30.1490.20">
    <property type="entry name" value="ATP-grasp fold, A domain"/>
    <property type="match status" value="1"/>
</dbReference>
<dbReference type="SUPFAM" id="SSF56059">
    <property type="entry name" value="Glutathione synthetase ATP-binding domain-like"/>
    <property type="match status" value="1"/>
</dbReference>
<keyword evidence="11 19" id="KW-0460">Magnesium</keyword>
<evidence type="ECO:0000256" key="18">
    <source>
        <dbReference type="PIRSR" id="PIRSR039102-1"/>
    </source>
</evidence>
<evidence type="ECO:0000256" key="12">
    <source>
        <dbReference type="ARBA" id="ARBA00022960"/>
    </source>
</evidence>
<dbReference type="AlphaFoldDB" id="A0A1F6TQH5"/>
<evidence type="ECO:0000259" key="21">
    <source>
        <dbReference type="PROSITE" id="PS50975"/>
    </source>
</evidence>
<dbReference type="PROSITE" id="PS00843">
    <property type="entry name" value="DALA_DALA_LIGASE_1"/>
    <property type="match status" value="1"/>
</dbReference>
<dbReference type="PROSITE" id="PS00844">
    <property type="entry name" value="DALA_DALA_LIGASE_2"/>
    <property type="match status" value="1"/>
</dbReference>
<dbReference type="GO" id="GO:0005829">
    <property type="term" value="C:cytosol"/>
    <property type="evidence" value="ECO:0007669"/>
    <property type="project" value="TreeGrafter"/>
</dbReference>
<evidence type="ECO:0000256" key="16">
    <source>
        <dbReference type="ARBA" id="ARBA00047614"/>
    </source>
</evidence>
<dbReference type="GO" id="GO:0009252">
    <property type="term" value="P:peptidoglycan biosynthetic process"/>
    <property type="evidence" value="ECO:0007669"/>
    <property type="project" value="UniProtKB-UniRule"/>
</dbReference>
<evidence type="ECO:0000256" key="3">
    <source>
        <dbReference type="ARBA" id="ARBA00004496"/>
    </source>
</evidence>
<evidence type="ECO:0000256" key="10">
    <source>
        <dbReference type="ARBA" id="ARBA00022840"/>
    </source>
</evidence>
<dbReference type="Gene3D" id="3.30.470.20">
    <property type="entry name" value="ATP-grasp fold, B domain"/>
    <property type="match status" value="1"/>
</dbReference>
<evidence type="ECO:0000256" key="11">
    <source>
        <dbReference type="ARBA" id="ARBA00022842"/>
    </source>
</evidence>
<feature type="binding site" evidence="19">
    <location>
        <position position="267"/>
    </location>
    <ligand>
        <name>Mg(2+)</name>
        <dbReference type="ChEBI" id="CHEBI:18420"/>
        <label>2</label>
    </ligand>
</feature>
<evidence type="ECO:0000256" key="5">
    <source>
        <dbReference type="ARBA" id="ARBA00012216"/>
    </source>
</evidence>